<dbReference type="EMBL" id="JBJQND010000014">
    <property type="protein sequence ID" value="KAL3854023.1"/>
    <property type="molecule type" value="Genomic_DNA"/>
</dbReference>
<accession>A0ABD3V0A6</accession>
<evidence type="ECO:0000313" key="3">
    <source>
        <dbReference type="Proteomes" id="UP001634394"/>
    </source>
</evidence>
<name>A0ABD3V0A6_SINWO</name>
<reference evidence="1 3" key="1">
    <citation type="submission" date="2024-11" db="EMBL/GenBank/DDBJ databases">
        <title>Chromosome-level genome assembly of the freshwater bivalve Anodonta woodiana.</title>
        <authorList>
            <person name="Chen X."/>
        </authorList>
    </citation>
    <scope>NUCLEOTIDE SEQUENCE [LARGE SCALE GENOMIC DNA]</scope>
    <source>
        <strain evidence="1">MN2024</strain>
        <tissue evidence="1">Gills</tissue>
    </source>
</reference>
<sequence length="112" mass="13054">MGDASKVTVPDWMKRLDEKINVARANLTELRKGTQELSHAFAETDRQFYSSKRMFQAFDKQAAERIQHLDEMIYLNRLINHLDTTSRQMILVPVHVTREKVKAMTDTKESCV</sequence>
<gene>
    <name evidence="1" type="ORF">ACJMK2_013305</name>
    <name evidence="2" type="ORF">ACJMK2_013306</name>
</gene>
<evidence type="ECO:0000313" key="1">
    <source>
        <dbReference type="EMBL" id="KAL3854023.1"/>
    </source>
</evidence>
<dbReference type="AlphaFoldDB" id="A0ABD3V0A6"/>
<protein>
    <submittedName>
        <fullName evidence="1">Uncharacterized protein</fullName>
    </submittedName>
</protein>
<keyword evidence="3" id="KW-1185">Reference proteome</keyword>
<evidence type="ECO:0000313" key="2">
    <source>
        <dbReference type="EMBL" id="KAL3854024.1"/>
    </source>
</evidence>
<comment type="caution">
    <text evidence="1">The sequence shown here is derived from an EMBL/GenBank/DDBJ whole genome shotgun (WGS) entry which is preliminary data.</text>
</comment>
<dbReference type="EMBL" id="JBJQND010000014">
    <property type="protein sequence ID" value="KAL3854024.1"/>
    <property type="molecule type" value="Genomic_DNA"/>
</dbReference>
<proteinExistence type="predicted"/>
<dbReference type="Proteomes" id="UP001634394">
    <property type="component" value="Unassembled WGS sequence"/>
</dbReference>
<organism evidence="1 3">
    <name type="scientific">Sinanodonta woodiana</name>
    <name type="common">Chinese pond mussel</name>
    <name type="synonym">Anodonta woodiana</name>
    <dbReference type="NCBI Taxonomy" id="1069815"/>
    <lineage>
        <taxon>Eukaryota</taxon>
        <taxon>Metazoa</taxon>
        <taxon>Spiralia</taxon>
        <taxon>Lophotrochozoa</taxon>
        <taxon>Mollusca</taxon>
        <taxon>Bivalvia</taxon>
        <taxon>Autobranchia</taxon>
        <taxon>Heteroconchia</taxon>
        <taxon>Palaeoheterodonta</taxon>
        <taxon>Unionida</taxon>
        <taxon>Unionoidea</taxon>
        <taxon>Unionidae</taxon>
        <taxon>Unioninae</taxon>
        <taxon>Sinanodonta</taxon>
    </lineage>
</organism>